<organism evidence="2 3">
    <name type="scientific">Pieris macdunnoughi</name>
    <dbReference type="NCBI Taxonomy" id="345717"/>
    <lineage>
        <taxon>Eukaryota</taxon>
        <taxon>Metazoa</taxon>
        <taxon>Ecdysozoa</taxon>
        <taxon>Arthropoda</taxon>
        <taxon>Hexapoda</taxon>
        <taxon>Insecta</taxon>
        <taxon>Pterygota</taxon>
        <taxon>Neoptera</taxon>
        <taxon>Endopterygota</taxon>
        <taxon>Lepidoptera</taxon>
        <taxon>Glossata</taxon>
        <taxon>Ditrysia</taxon>
        <taxon>Papilionoidea</taxon>
        <taxon>Pieridae</taxon>
        <taxon>Pierinae</taxon>
        <taxon>Pieris</taxon>
    </lineage>
</organism>
<evidence type="ECO:0000313" key="3">
    <source>
        <dbReference type="Proteomes" id="UP000663880"/>
    </source>
</evidence>
<accession>A0A821WBU7</accession>
<evidence type="ECO:0000256" key="1">
    <source>
        <dbReference type="SAM" id="MobiDB-lite"/>
    </source>
</evidence>
<dbReference type="AlphaFoldDB" id="A0A821WBU7"/>
<protein>
    <submittedName>
        <fullName evidence="2">Uncharacterized protein</fullName>
    </submittedName>
</protein>
<dbReference type="OrthoDB" id="427960at2759"/>
<reference evidence="2" key="1">
    <citation type="submission" date="2021-02" db="EMBL/GenBank/DDBJ databases">
        <authorList>
            <person name="Steward A R."/>
        </authorList>
    </citation>
    <scope>NUCLEOTIDE SEQUENCE</scope>
</reference>
<dbReference type="EMBL" id="CAJOBZ010000058">
    <property type="protein sequence ID" value="CAF4921563.1"/>
    <property type="molecule type" value="Genomic_DNA"/>
</dbReference>
<evidence type="ECO:0000313" key="2">
    <source>
        <dbReference type="EMBL" id="CAF4921563.1"/>
    </source>
</evidence>
<gene>
    <name evidence="2" type="ORF">PMACD_LOCUS13076</name>
</gene>
<name>A0A821WBU7_9NEOP</name>
<keyword evidence="3" id="KW-1185">Reference proteome</keyword>
<comment type="caution">
    <text evidence="2">The sequence shown here is derived from an EMBL/GenBank/DDBJ whole genome shotgun (WGS) entry which is preliminary data.</text>
</comment>
<proteinExistence type="predicted"/>
<feature type="region of interest" description="Disordered" evidence="1">
    <location>
        <begin position="92"/>
        <end position="117"/>
    </location>
</feature>
<sequence>MLEVPGVDREEKADALADRLRVVLSGEALVGRPVKCADLLIRDLDDSVTERDVTEAVAAMGGCPAEAIKPGKILRRGIRGLGRCSSCVRSPPPRKCAKESSSLGGAPVGLKSERTAL</sequence>
<dbReference type="Proteomes" id="UP000663880">
    <property type="component" value="Unassembled WGS sequence"/>
</dbReference>